<evidence type="ECO:0000313" key="2">
    <source>
        <dbReference type="Proteomes" id="UP001145114"/>
    </source>
</evidence>
<reference evidence="1" key="1">
    <citation type="submission" date="2022-06" db="EMBL/GenBank/DDBJ databases">
        <title>Phylogenomic reconstructions and comparative analyses of Kickxellomycotina fungi.</title>
        <authorList>
            <person name="Reynolds N.K."/>
            <person name="Stajich J.E."/>
            <person name="Barry K."/>
            <person name="Grigoriev I.V."/>
            <person name="Crous P."/>
            <person name="Smith M.E."/>
        </authorList>
    </citation>
    <scope>NUCLEOTIDE SEQUENCE</scope>
    <source>
        <strain evidence="1">RSA 2271</strain>
    </source>
</reference>
<accession>A0ACC1HRR0</accession>
<gene>
    <name evidence="1" type="ORF">EV182_002470</name>
</gene>
<dbReference type="EMBL" id="JAMZIH010000513">
    <property type="protein sequence ID" value="KAJ1679229.1"/>
    <property type="molecule type" value="Genomic_DNA"/>
</dbReference>
<comment type="caution">
    <text evidence="1">The sequence shown here is derived from an EMBL/GenBank/DDBJ whole genome shotgun (WGS) entry which is preliminary data.</text>
</comment>
<protein>
    <submittedName>
        <fullName evidence="1">Uncharacterized protein</fullName>
    </submittedName>
</protein>
<sequence>MSAETAKQDASKVLSTQEKVVHLSLVEEDDDFEDFCKDDWQVSAKDMNTDDLWDLSWDDTIAEDDFSVLLKKELFKNTKMDADK</sequence>
<name>A0ACC1HRR0_9FUNG</name>
<dbReference type="Proteomes" id="UP001145114">
    <property type="component" value="Unassembled WGS sequence"/>
</dbReference>
<evidence type="ECO:0000313" key="1">
    <source>
        <dbReference type="EMBL" id="KAJ1679229.1"/>
    </source>
</evidence>
<organism evidence="1 2">
    <name type="scientific">Spiromyces aspiralis</name>
    <dbReference type="NCBI Taxonomy" id="68401"/>
    <lineage>
        <taxon>Eukaryota</taxon>
        <taxon>Fungi</taxon>
        <taxon>Fungi incertae sedis</taxon>
        <taxon>Zoopagomycota</taxon>
        <taxon>Kickxellomycotina</taxon>
        <taxon>Kickxellomycetes</taxon>
        <taxon>Kickxellales</taxon>
        <taxon>Kickxellaceae</taxon>
        <taxon>Spiromyces</taxon>
    </lineage>
</organism>
<keyword evidence="2" id="KW-1185">Reference proteome</keyword>
<proteinExistence type="predicted"/>